<keyword evidence="5" id="KW-0808">Transferase</keyword>
<evidence type="ECO:0000256" key="9">
    <source>
        <dbReference type="ARBA" id="ARBA00049244"/>
    </source>
</evidence>
<dbReference type="EC" id="2.7.7.7" evidence="2"/>
<evidence type="ECO:0000256" key="5">
    <source>
        <dbReference type="ARBA" id="ARBA00022679"/>
    </source>
</evidence>
<dbReference type="Gene3D" id="3.20.20.140">
    <property type="entry name" value="Metal-dependent hydrolases"/>
    <property type="match status" value="1"/>
</dbReference>
<dbReference type="InterPro" id="IPR003141">
    <property type="entry name" value="Pol/His_phosphatase_N"/>
</dbReference>
<dbReference type="InterPro" id="IPR040982">
    <property type="entry name" value="DNA_pol3_finger"/>
</dbReference>
<evidence type="ECO:0000313" key="12">
    <source>
        <dbReference type="Proteomes" id="UP000028782"/>
    </source>
</evidence>
<dbReference type="Pfam" id="PF02811">
    <property type="entry name" value="PHP"/>
    <property type="match status" value="1"/>
</dbReference>
<dbReference type="SUPFAM" id="SSF89550">
    <property type="entry name" value="PHP domain-like"/>
    <property type="match status" value="1"/>
</dbReference>
<dbReference type="Proteomes" id="UP000028782">
    <property type="component" value="Chromosome"/>
</dbReference>
<dbReference type="InterPro" id="IPR016195">
    <property type="entry name" value="Pol/histidinol_Pase-like"/>
</dbReference>
<dbReference type="EMBL" id="CP006704">
    <property type="protein sequence ID" value="AIJ46742.1"/>
    <property type="molecule type" value="Genomic_DNA"/>
</dbReference>
<name>A0A076PTP1_COMTE</name>
<dbReference type="InterPro" id="IPR041931">
    <property type="entry name" value="DNA_pol3_alpha_thumb_dom"/>
</dbReference>
<dbReference type="GO" id="GO:0008408">
    <property type="term" value="F:3'-5' exonuclease activity"/>
    <property type="evidence" value="ECO:0007669"/>
    <property type="project" value="InterPro"/>
</dbReference>
<evidence type="ECO:0000256" key="7">
    <source>
        <dbReference type="ARBA" id="ARBA00022705"/>
    </source>
</evidence>
<keyword evidence="7" id="KW-0235">DNA replication</keyword>
<dbReference type="GO" id="GO:0005737">
    <property type="term" value="C:cytoplasm"/>
    <property type="evidence" value="ECO:0007669"/>
    <property type="project" value="UniProtKB-SubCell"/>
</dbReference>
<comment type="catalytic activity">
    <reaction evidence="9">
        <text>DNA(n) + a 2'-deoxyribonucleoside 5'-triphosphate = DNA(n+1) + diphosphate</text>
        <dbReference type="Rhea" id="RHEA:22508"/>
        <dbReference type="Rhea" id="RHEA-COMP:17339"/>
        <dbReference type="Rhea" id="RHEA-COMP:17340"/>
        <dbReference type="ChEBI" id="CHEBI:33019"/>
        <dbReference type="ChEBI" id="CHEBI:61560"/>
        <dbReference type="ChEBI" id="CHEBI:173112"/>
        <dbReference type="EC" id="2.7.7.7"/>
    </reaction>
</comment>
<dbReference type="SMART" id="SM00481">
    <property type="entry name" value="POLIIIAc"/>
    <property type="match status" value="1"/>
</dbReference>
<dbReference type="Pfam" id="PF14579">
    <property type="entry name" value="HHH_6"/>
    <property type="match status" value="1"/>
</dbReference>
<dbReference type="GO" id="GO:0003887">
    <property type="term" value="F:DNA-directed DNA polymerase activity"/>
    <property type="evidence" value="ECO:0007669"/>
    <property type="project" value="UniProtKB-KW"/>
</dbReference>
<accession>A0A076PTP1</accession>
<dbReference type="InterPro" id="IPR029460">
    <property type="entry name" value="DNAPol_HHH"/>
</dbReference>
<dbReference type="RefSeq" id="WP_043372632.1">
    <property type="nucleotide sequence ID" value="NZ_CP006704.1"/>
</dbReference>
<dbReference type="InterPro" id="IPR049821">
    <property type="entry name" value="PolIIIA_DnaE1_PHP"/>
</dbReference>
<dbReference type="GO" id="GO:0003676">
    <property type="term" value="F:nucleic acid binding"/>
    <property type="evidence" value="ECO:0007669"/>
    <property type="project" value="InterPro"/>
</dbReference>
<proteinExistence type="predicted"/>
<dbReference type="InterPro" id="IPR004805">
    <property type="entry name" value="DnaE2/DnaE/PolC"/>
</dbReference>
<reference evidence="11 12" key="1">
    <citation type="journal article" date="2014" name="Genome Announc.">
        <title>Complete Genome Sequence of Polychlorinated Biphenyl Degrader Comamonas testosteroni TK102 (NBRC 109938).</title>
        <authorList>
            <person name="Fukuda K."/>
            <person name="Hosoyama A."/>
            <person name="Tsuchikane K."/>
            <person name="Ohji S."/>
            <person name="Yamazoe A."/>
            <person name="Fujita N."/>
            <person name="Shintani M."/>
            <person name="Kimbara K."/>
        </authorList>
    </citation>
    <scope>NUCLEOTIDE SEQUENCE [LARGE SCALE GENOMIC DNA]</scope>
    <source>
        <strain evidence="11">TK102</strain>
    </source>
</reference>
<keyword evidence="6" id="KW-0548">Nucleotidyltransferase</keyword>
<dbReference type="Pfam" id="PF01336">
    <property type="entry name" value="tRNA_anti-codon"/>
    <property type="match status" value="1"/>
</dbReference>
<dbReference type="CDD" id="cd04485">
    <property type="entry name" value="DnaE_OBF"/>
    <property type="match status" value="1"/>
</dbReference>
<dbReference type="GO" id="GO:0006260">
    <property type="term" value="P:DNA replication"/>
    <property type="evidence" value="ECO:0007669"/>
    <property type="project" value="UniProtKB-KW"/>
</dbReference>
<evidence type="ECO:0000256" key="1">
    <source>
        <dbReference type="ARBA" id="ARBA00004496"/>
    </source>
</evidence>
<dbReference type="InterPro" id="IPR004013">
    <property type="entry name" value="PHP_dom"/>
</dbReference>
<dbReference type="Gene3D" id="1.10.10.1600">
    <property type="entry name" value="Bacterial DNA polymerase III alpha subunit, thumb domain"/>
    <property type="match status" value="1"/>
</dbReference>
<dbReference type="InterPro" id="IPR004365">
    <property type="entry name" value="NA-bd_OB_tRNA"/>
</dbReference>
<evidence type="ECO:0000256" key="3">
    <source>
        <dbReference type="ARBA" id="ARBA00019114"/>
    </source>
</evidence>
<dbReference type="Gene3D" id="1.10.150.870">
    <property type="match status" value="1"/>
</dbReference>
<feature type="domain" description="Polymerase/histidinol phosphatase N-terminal" evidence="10">
    <location>
        <begin position="3"/>
        <end position="70"/>
    </location>
</feature>
<dbReference type="AlphaFoldDB" id="A0A076PTP1"/>
<evidence type="ECO:0000256" key="4">
    <source>
        <dbReference type="ARBA" id="ARBA00022490"/>
    </source>
</evidence>
<evidence type="ECO:0000256" key="8">
    <source>
        <dbReference type="ARBA" id="ARBA00022932"/>
    </source>
</evidence>
<dbReference type="NCBIfam" id="NF004226">
    <property type="entry name" value="PRK05673.1"/>
    <property type="match status" value="1"/>
</dbReference>
<evidence type="ECO:0000259" key="10">
    <source>
        <dbReference type="SMART" id="SM00481"/>
    </source>
</evidence>
<sequence length="1177" mass="130706">MFVHLRLHTEFSVVDGTTRVNAMIKAAAEDGQVAMAITDFNNLFGGIKFYREGRGKGVKPLLGAEIVLEGLGDAPPSRVIVLVQSRQGYHNIAELLARGWTRNVVRDQAQHKWEWLQELGEGLIVLSGAQAGPVGIALTRGDEKGAAEIAQRLATMFPHRFYIELQRAGRPDDESHVLAAVKLASRLNLPVVATHPIQYAKPDDYEAHEARVCIAEGEILGNAKRVRKFTRDQYFKTAAEMEQLFCDIPSAIENTVEIARRCSLTLELGNPQLPNFPVPSGMSMDEFFRHESYQGLEERLVHLYPDVVKRDAQRARYVERLEFELGTIMKMGFPGYFLIVSDFIKWAKANGCPVGPGRGSGAGSLVAYVLKVTDLDPLEYNLLFERFLNPERVSMPDFDVDFCQQNRDRVIDYVKDRYGRDAVSQIATFGTMAARAAIRDVGRVLDMSYTFCDGISKLIPNKPGLHVTLKYPPNPPKEGDKYTYAIKEEPILAERIEREEDVKTLIEMAQSLEGMTRNIGMHAGGVVIAPGRLADFCPLYQQPGSTSAVAMYDKDDVEAVGLVKFDFLGLATLTILEIAREFIMKRHKGQENFQFENIPLDDYPTYKLFSDGKTEAVFQFESRGMQQMLKEAKPSRLEDLIALNALYRPGPMDLIPTFIARKHGQEVVEYPHPLVESVLAETYGIMVYQEQVMQTAQVLGGYSLGGADLLRRAMGKKKVEEMVKHRGIFREGAAKNGLSEEKADEVFDLMEKFAGYGFNKSHAAAYSLLAYHTGWLKVHYTAEFYCGNMTVEMDNTDKLKVLYEDALKMGITFEMPDVNRGVHRFEPVTDKVIRYGLGAIKGTGQAAIEAIVAARNGEGTGPNGHETGPFKSLFDFCLRVDRSRINKRTVEALIKGGAFDSIDMNRASLMATLDTAFGFAATSIANADQGGLFDMMGDDALGSSTAEPPMADVLPWGVKEKLTLEKTAIGFYLTGHLFDEVEAEVRRFVRTPIGEMRDSREPQTMAGIIGGLRTINGQRGKLSIFTLDDKSAVIEASVDEKTMAACADVLKEDEFVVVSGRLQPDRFSGGLRMKVQQMWSLADARCRFARYLQVSVGEKMPDVPALLRQFPAKVEETENGNLNHGVKVRLDLICRDERGSASCELALGEGSRFYPSDAALAAWYGSAGTGQVKVVYE</sequence>
<dbReference type="KEGG" id="ctes:O987_13120"/>
<protein>
    <recommendedName>
        <fullName evidence="3">DNA polymerase III subunit alpha</fullName>
        <ecNumber evidence="2">2.7.7.7</ecNumber>
    </recommendedName>
</protein>
<dbReference type="PANTHER" id="PTHR32294">
    <property type="entry name" value="DNA POLYMERASE III SUBUNIT ALPHA"/>
    <property type="match status" value="1"/>
</dbReference>
<evidence type="ECO:0000313" key="11">
    <source>
        <dbReference type="EMBL" id="AIJ46742.1"/>
    </source>
</evidence>
<dbReference type="InterPro" id="IPR011708">
    <property type="entry name" value="DNA_pol3_alpha_NTPase_dom"/>
</dbReference>
<dbReference type="Pfam" id="PF17657">
    <property type="entry name" value="DNA_pol3_finger"/>
    <property type="match status" value="1"/>
</dbReference>
<gene>
    <name evidence="11" type="ORF">O987_13120</name>
</gene>
<keyword evidence="8" id="KW-0239">DNA-directed DNA polymerase</keyword>
<dbReference type="CDD" id="cd07433">
    <property type="entry name" value="PHP_PolIIIA_DnaE1"/>
    <property type="match status" value="1"/>
</dbReference>
<dbReference type="Pfam" id="PF07733">
    <property type="entry name" value="DNA_pol3_alpha"/>
    <property type="match status" value="1"/>
</dbReference>
<keyword evidence="4" id="KW-0963">Cytoplasm</keyword>
<organism evidence="11 12">
    <name type="scientific">Comamonas testosteroni TK102</name>
    <dbReference type="NCBI Taxonomy" id="1392005"/>
    <lineage>
        <taxon>Bacteria</taxon>
        <taxon>Pseudomonadati</taxon>
        <taxon>Pseudomonadota</taxon>
        <taxon>Betaproteobacteria</taxon>
        <taxon>Burkholderiales</taxon>
        <taxon>Comamonadaceae</taxon>
        <taxon>Comamonas</taxon>
    </lineage>
</organism>
<comment type="subcellular location">
    <subcellularLocation>
        <location evidence="1">Cytoplasm</location>
    </subcellularLocation>
</comment>
<evidence type="ECO:0000256" key="2">
    <source>
        <dbReference type="ARBA" id="ARBA00012417"/>
    </source>
</evidence>
<evidence type="ECO:0000256" key="6">
    <source>
        <dbReference type="ARBA" id="ARBA00022695"/>
    </source>
</evidence>
<dbReference type="PANTHER" id="PTHR32294:SF0">
    <property type="entry name" value="DNA POLYMERASE III SUBUNIT ALPHA"/>
    <property type="match status" value="1"/>
</dbReference>
<dbReference type="NCBIfam" id="TIGR00594">
    <property type="entry name" value="polc"/>
    <property type="match status" value="1"/>
</dbReference>
<dbReference type="HOGENOM" id="CLU_001600_0_0_4"/>